<dbReference type="PATRIC" id="fig|879567.3.peg.1318"/>
<feature type="chain" id="PRO_5004019448" evidence="1">
    <location>
        <begin position="25"/>
        <end position="163"/>
    </location>
</feature>
<sequence>MINVASKMILVFVFILASVGSSSAESVSGIYLNVHSSGAHSLVYIDGNNGDVTIRLWGGHSGKREDVTVPSDCKLLARGTLKGNSVIATYVFEDRVDDPYVHIEFGDNELEVINALPHFAGCGVNTRFFGKYKKYTCSEIKKIFSRDLGYGDDDPQALEDLCQ</sequence>
<feature type="signal peptide" evidence="1">
    <location>
        <begin position="1"/>
        <end position="24"/>
    </location>
</feature>
<protein>
    <submittedName>
        <fullName evidence="2">Uncharacterized protein</fullName>
    </submittedName>
</protein>
<keyword evidence="3" id="KW-1185">Reference proteome</keyword>
<reference evidence="3" key="2">
    <citation type="journal article" date="2013" name="Stand. Genomic Sci.">
        <title>Complete genome sequence of Desulfocapsa sulfexigens, a marine deltaproteobacterium specialized in disproportionating inorganic sulfur compounds.</title>
        <authorList>
            <person name="Finster K.W."/>
            <person name="Kjeldsen K.U."/>
            <person name="Kube M."/>
            <person name="Reinhardt R."/>
            <person name="Mussmann M."/>
            <person name="Amann R."/>
            <person name="Schreiber L."/>
        </authorList>
    </citation>
    <scope>NUCLEOTIDE SEQUENCE [LARGE SCALE GENOMIC DNA]</scope>
    <source>
        <strain evidence="3">DSM 10523 / SB164P1</strain>
    </source>
</reference>
<evidence type="ECO:0000256" key="1">
    <source>
        <dbReference type="SAM" id="SignalP"/>
    </source>
</evidence>
<reference evidence="2 3" key="1">
    <citation type="journal article" date="2013" name="PLoS ONE">
        <title>The first genomic and proteomic characterization of a deep-sea sulfate reducer: insights into the piezophilic lifestyle of Desulfovibrio piezophilus.</title>
        <authorList>
            <person name="Pradel N."/>
            <person name="Ji B."/>
            <person name="Gimenez G."/>
            <person name="Talla E."/>
            <person name="Lenoble P."/>
            <person name="Garel M."/>
            <person name="Tamburini C."/>
            <person name="Fourquet P."/>
            <person name="Lebrun R."/>
            <person name="Bertin P."/>
            <person name="Denis Y."/>
            <person name="Pophillat M."/>
            <person name="Barbe V."/>
            <person name="Ollivier B."/>
            <person name="Dolla A."/>
        </authorList>
    </citation>
    <scope>NUCLEOTIDE SEQUENCE [LARGE SCALE GENOMIC DNA]</scope>
    <source>
        <strain evidence="3">DSM 10523 / SB164P1</strain>
    </source>
</reference>
<proteinExistence type="predicted"/>
<keyword evidence="1" id="KW-0732">Signal</keyword>
<dbReference type="RefSeq" id="WP_015414555.1">
    <property type="nucleotide sequence ID" value="NC_020409.1"/>
</dbReference>
<accession>M1WRT8</accession>
<dbReference type="HOGENOM" id="CLU_1641055_0_0_7"/>
<dbReference type="BioCyc" id="DPIE1322246:BN4_RS06360-MONOMER"/>
<organism evidence="2 3">
    <name type="scientific">Pseudodesulfovibrio piezophilus (strain DSM 21447 / JCM 15486 / C1TLV30)</name>
    <name type="common">Desulfovibrio piezophilus</name>
    <dbReference type="NCBI Taxonomy" id="1322246"/>
    <lineage>
        <taxon>Bacteria</taxon>
        <taxon>Pseudomonadati</taxon>
        <taxon>Thermodesulfobacteriota</taxon>
        <taxon>Desulfovibrionia</taxon>
        <taxon>Desulfovibrionales</taxon>
        <taxon>Desulfovibrionaceae</taxon>
    </lineage>
</organism>
<dbReference type="EMBL" id="FO203427">
    <property type="protein sequence ID" value="CCH48507.1"/>
    <property type="molecule type" value="Genomic_DNA"/>
</dbReference>
<evidence type="ECO:0000313" key="2">
    <source>
        <dbReference type="EMBL" id="CCH48507.1"/>
    </source>
</evidence>
<dbReference type="AlphaFoldDB" id="M1WRT8"/>
<dbReference type="KEGG" id="dpi:BN4_11270"/>
<dbReference type="STRING" id="1322246.BN4_11270"/>
<dbReference type="Proteomes" id="UP000011724">
    <property type="component" value="Chromosome"/>
</dbReference>
<name>M1WRT8_PSEP2</name>
<evidence type="ECO:0000313" key="3">
    <source>
        <dbReference type="Proteomes" id="UP000011724"/>
    </source>
</evidence>
<gene>
    <name evidence="2" type="ordered locus">BN4_11270</name>
</gene>